<dbReference type="EMBL" id="RQHW01000034">
    <property type="protein sequence ID" value="TGN19126.1"/>
    <property type="molecule type" value="Genomic_DNA"/>
</dbReference>
<dbReference type="Gene3D" id="3.60.21.10">
    <property type="match status" value="1"/>
</dbReference>
<organism evidence="2 3">
    <name type="scientific">Leptospira idonii</name>
    <dbReference type="NCBI Taxonomy" id="1193500"/>
    <lineage>
        <taxon>Bacteria</taxon>
        <taxon>Pseudomonadati</taxon>
        <taxon>Spirochaetota</taxon>
        <taxon>Spirochaetia</taxon>
        <taxon>Leptospirales</taxon>
        <taxon>Leptospiraceae</taxon>
        <taxon>Leptospira</taxon>
    </lineage>
</organism>
<evidence type="ECO:0000313" key="2">
    <source>
        <dbReference type="EMBL" id="TGN19126.1"/>
    </source>
</evidence>
<dbReference type="PANTHER" id="PTHR37844:SF1">
    <property type="entry name" value="CALCINEURIN-LIKE PHOSPHOESTERASE DOMAIN-CONTAINING PROTEIN"/>
    <property type="match status" value="1"/>
</dbReference>
<feature type="domain" description="Calcineurin-like phosphoesterase" evidence="1">
    <location>
        <begin position="1"/>
        <end position="221"/>
    </location>
</feature>
<dbReference type="SUPFAM" id="SSF56300">
    <property type="entry name" value="Metallo-dependent phosphatases"/>
    <property type="match status" value="1"/>
</dbReference>
<sequence>MKIQYASDLHLEFQENRKFLEENDIIPSAEILILAGDIILNKHKKKAEIFFKEWRKQFKYIIHVPGNHEYYSGEILHAYPNYYKAISDNHFKVNNKTITIENVRFICSTLWTHIPIDMKEEFERRSNDYKLIQYSKKSLEHRQITVEDTNFFHSISVQFLENELSKPFEGKTVVVTHQLPSFDLVFNQDSSQLIKHYCATNLEKIYSNHDIDLWVFGHYHRTVDKTLLNTKFISNPLGYMTENQKNCFSRSATVEI</sequence>
<dbReference type="RefSeq" id="WP_135760470.1">
    <property type="nucleotide sequence ID" value="NZ_RQHW01000034.1"/>
</dbReference>
<accession>A0A4V6QMW6</accession>
<gene>
    <name evidence="2" type="ORF">EHS15_10210</name>
</gene>
<reference evidence="2" key="1">
    <citation type="journal article" date="2019" name="PLoS Negl. Trop. Dis.">
        <title>Revisiting the worldwide diversity of Leptospira species in the environment.</title>
        <authorList>
            <person name="Vincent A.T."/>
            <person name="Schiettekatte O."/>
            <person name="Bourhy P."/>
            <person name="Veyrier F.J."/>
            <person name="Picardeau M."/>
        </authorList>
    </citation>
    <scope>NUCLEOTIDE SEQUENCE [LARGE SCALE GENOMIC DNA]</scope>
    <source>
        <strain evidence="2">201300427</strain>
    </source>
</reference>
<dbReference type="GO" id="GO:0016787">
    <property type="term" value="F:hydrolase activity"/>
    <property type="evidence" value="ECO:0007669"/>
    <property type="project" value="InterPro"/>
</dbReference>
<proteinExistence type="predicted"/>
<evidence type="ECO:0000259" key="1">
    <source>
        <dbReference type="Pfam" id="PF00149"/>
    </source>
</evidence>
<protein>
    <recommendedName>
        <fullName evidence="1">Calcineurin-like phosphoesterase domain-containing protein</fullName>
    </recommendedName>
</protein>
<keyword evidence="3" id="KW-1185">Reference proteome</keyword>
<evidence type="ECO:0000313" key="3">
    <source>
        <dbReference type="Proteomes" id="UP000298058"/>
    </source>
</evidence>
<dbReference type="OrthoDB" id="113290at2"/>
<dbReference type="InterPro" id="IPR004843">
    <property type="entry name" value="Calcineurin-like_PHP"/>
</dbReference>
<dbReference type="Proteomes" id="UP000298058">
    <property type="component" value="Unassembled WGS sequence"/>
</dbReference>
<dbReference type="PANTHER" id="PTHR37844">
    <property type="entry name" value="SER/THR PROTEIN PHOSPHATASE SUPERFAMILY (AFU_ORTHOLOGUE AFUA_1G14840)"/>
    <property type="match status" value="1"/>
</dbReference>
<dbReference type="AlphaFoldDB" id="A0A4V6QMW6"/>
<dbReference type="Pfam" id="PF00149">
    <property type="entry name" value="Metallophos"/>
    <property type="match status" value="1"/>
</dbReference>
<dbReference type="InterPro" id="IPR029052">
    <property type="entry name" value="Metallo-depent_PP-like"/>
</dbReference>
<name>A0A4V6QMW6_9LEPT</name>
<comment type="caution">
    <text evidence="2">The sequence shown here is derived from an EMBL/GenBank/DDBJ whole genome shotgun (WGS) entry which is preliminary data.</text>
</comment>